<gene>
    <name evidence="1" type="ORF">NIES23_54240</name>
</gene>
<evidence type="ECO:0000313" key="1">
    <source>
        <dbReference type="EMBL" id="BAY72596.1"/>
    </source>
</evidence>
<dbReference type="EMBL" id="AP018217">
    <property type="protein sequence ID" value="BAY72596.1"/>
    <property type="molecule type" value="Genomic_DNA"/>
</dbReference>
<accession>A0A1Z4KU96</accession>
<dbReference type="Proteomes" id="UP000217507">
    <property type="component" value="Plasmid Plasmid1 dna"/>
</dbReference>
<organism evidence="1 2">
    <name type="scientific">Trichormus variabilis NIES-23</name>
    <dbReference type="NCBI Taxonomy" id="1973479"/>
    <lineage>
        <taxon>Bacteria</taxon>
        <taxon>Bacillati</taxon>
        <taxon>Cyanobacteriota</taxon>
        <taxon>Cyanophyceae</taxon>
        <taxon>Nostocales</taxon>
        <taxon>Nostocaceae</taxon>
        <taxon>Trichormus</taxon>
    </lineage>
</organism>
<name>A0A1Z4KU96_ANAVA</name>
<evidence type="ECO:0000313" key="2">
    <source>
        <dbReference type="Proteomes" id="UP000217507"/>
    </source>
</evidence>
<keyword evidence="1" id="KW-0614">Plasmid</keyword>
<protein>
    <submittedName>
        <fullName evidence="1">Uncharacterized protein</fullName>
    </submittedName>
</protein>
<geneLocation type="plasmid" evidence="1">
    <name>plasmid1</name>
</geneLocation>
<proteinExistence type="predicted"/>
<sequence>MFKWIISYIFIVILIFALSVPTGILTDTVDYNSFGKIKIGMTLAQAQKVAHIGIMQLNGKRNQQDGCFYVQPKSGFQFQRVKFMVVDGKIVTFEINGSNVKTAKGVKVGDSQYNLATYGIKNFQLIGNKNSKQRYFIYAPPKAKNYRMIFESGEYEYITRYKAGKIPEVNYPFGCANYS</sequence>
<dbReference type="AlphaFoldDB" id="A0A1Z4KU96"/>
<reference evidence="1 2" key="1">
    <citation type="submission" date="2017-06" db="EMBL/GenBank/DDBJ databases">
        <title>Genome sequencing of cyanobaciteial culture collection at National Institute for Environmental Studies (NIES).</title>
        <authorList>
            <person name="Hirose Y."/>
            <person name="Shimura Y."/>
            <person name="Fujisawa T."/>
            <person name="Nakamura Y."/>
            <person name="Kawachi M."/>
        </authorList>
    </citation>
    <scope>NUCLEOTIDE SEQUENCE [LARGE SCALE GENOMIC DNA]</scope>
    <source>
        <strain evidence="1 2">NIES-23</strain>
        <plasmid evidence="2">Plasmid Plasmid1 dna</plasmid>
    </source>
</reference>